<evidence type="ECO:0000313" key="11">
    <source>
        <dbReference type="EMBL" id="OMJ17430.1"/>
    </source>
</evidence>
<dbReference type="GO" id="GO:0005524">
    <property type="term" value="F:ATP binding"/>
    <property type="evidence" value="ECO:0007669"/>
    <property type="project" value="UniProtKB-KW"/>
</dbReference>
<dbReference type="OrthoDB" id="10261385at2759"/>
<dbReference type="EMBL" id="LSSN01002047">
    <property type="protein sequence ID" value="OMJ17430.1"/>
    <property type="molecule type" value="Genomic_DNA"/>
</dbReference>
<evidence type="ECO:0000256" key="3">
    <source>
        <dbReference type="ARBA" id="ARBA00022598"/>
    </source>
</evidence>
<evidence type="ECO:0000256" key="10">
    <source>
        <dbReference type="RuleBase" id="RU363036"/>
    </source>
</evidence>
<evidence type="ECO:0000256" key="1">
    <source>
        <dbReference type="ARBA" id="ARBA00005594"/>
    </source>
</evidence>
<keyword evidence="3 10" id="KW-0436">Ligase</keyword>
<dbReference type="FunFam" id="1.10.240.10:FF:000007">
    <property type="entry name" value="Tryptophan--tRNA ligase"/>
    <property type="match status" value="1"/>
</dbReference>
<dbReference type="Gene3D" id="1.10.240.10">
    <property type="entry name" value="Tyrosyl-Transfer RNA Synthetase"/>
    <property type="match status" value="1"/>
</dbReference>
<evidence type="ECO:0000256" key="8">
    <source>
        <dbReference type="ARBA" id="ARBA00030268"/>
    </source>
</evidence>
<evidence type="ECO:0000256" key="6">
    <source>
        <dbReference type="ARBA" id="ARBA00022917"/>
    </source>
</evidence>
<dbReference type="NCBIfam" id="TIGR00233">
    <property type="entry name" value="trpS"/>
    <property type="match status" value="1"/>
</dbReference>
<comment type="catalytic activity">
    <reaction evidence="9">
        <text>tRNA(Trp) + L-tryptophan + ATP = L-tryptophyl-tRNA(Trp) + AMP + diphosphate + H(+)</text>
        <dbReference type="Rhea" id="RHEA:24080"/>
        <dbReference type="Rhea" id="RHEA-COMP:9671"/>
        <dbReference type="Rhea" id="RHEA-COMP:9705"/>
        <dbReference type="ChEBI" id="CHEBI:15378"/>
        <dbReference type="ChEBI" id="CHEBI:30616"/>
        <dbReference type="ChEBI" id="CHEBI:33019"/>
        <dbReference type="ChEBI" id="CHEBI:57912"/>
        <dbReference type="ChEBI" id="CHEBI:78442"/>
        <dbReference type="ChEBI" id="CHEBI:78535"/>
        <dbReference type="ChEBI" id="CHEBI:456215"/>
        <dbReference type="EC" id="6.1.1.2"/>
    </reaction>
</comment>
<dbReference type="SUPFAM" id="SSF52374">
    <property type="entry name" value="Nucleotidylyl transferase"/>
    <property type="match status" value="1"/>
</dbReference>
<keyword evidence="7 10" id="KW-0030">Aminoacyl-tRNA synthetase</keyword>
<name>A0A1R1XZM0_9FUNG</name>
<keyword evidence="4 10" id="KW-0547">Nucleotide-binding</keyword>
<evidence type="ECO:0000313" key="12">
    <source>
        <dbReference type="EMBL" id="OMJ20141.1"/>
    </source>
</evidence>
<accession>A0A1R1XZM0</accession>
<dbReference type="PANTHER" id="PTHR10055:SF1">
    <property type="entry name" value="TRYPTOPHAN--TRNA LIGASE, CYTOPLASMIC"/>
    <property type="match status" value="1"/>
</dbReference>
<keyword evidence="13" id="KW-1185">Reference proteome</keyword>
<protein>
    <recommendedName>
        <fullName evidence="2">tryptophan--tRNA ligase</fullName>
        <ecNumber evidence="2">6.1.1.2</ecNumber>
    </recommendedName>
    <alternativeName>
        <fullName evidence="8">Tryptophanyl-tRNA synthetase</fullName>
    </alternativeName>
</protein>
<evidence type="ECO:0000256" key="7">
    <source>
        <dbReference type="ARBA" id="ARBA00023146"/>
    </source>
</evidence>
<dbReference type="AlphaFoldDB" id="A0A1R1XZM0"/>
<dbReference type="GO" id="GO:0004830">
    <property type="term" value="F:tryptophan-tRNA ligase activity"/>
    <property type="evidence" value="ECO:0007669"/>
    <property type="project" value="UniProtKB-EC"/>
</dbReference>
<sequence length="400" mass="45261">MTGITSADINEISKGAAEINISSEKSTKEIQAVEQKITPWEVEGAVVNGQQVAVDYTNLVKKFGTQLIDDQLLERFERVTGVKPHIFLRRGIFFSHRDMGVILDRYEQKKPFYLYTGRGPSKGHDEKFLFKTGVSLEETYKYSFSTVREISALGFKPNKTFIFSDLDYMGGNFYRNIIKISKSITGNTAKAVFGFTESDCIGKVFYPSIQIAPCFSSSFPDIFGNLKGIPCLIPCGIDQDPYFRLTRDISVKLGHPKPALLHSKFLPSLQGSKSKMSTSVDNTAIFTDDTPAMVKNKIRRHAFSGGGSTLELHRLHGGDPEVDIPYQYMNFFVDDDELMKKYYDGYKSGDITSGQMKDYCIDVIQKFLADFQEKEKAVTDQDVLDFMNPKYPRKFDLLKF</sequence>
<dbReference type="Gene3D" id="3.40.50.620">
    <property type="entry name" value="HUPs"/>
    <property type="match status" value="2"/>
</dbReference>
<keyword evidence="5 10" id="KW-0067">ATP-binding</keyword>
<evidence type="ECO:0000256" key="4">
    <source>
        <dbReference type="ARBA" id="ARBA00022741"/>
    </source>
</evidence>
<evidence type="ECO:0000256" key="9">
    <source>
        <dbReference type="ARBA" id="ARBA00049929"/>
    </source>
</evidence>
<dbReference type="GO" id="GO:0006436">
    <property type="term" value="P:tryptophanyl-tRNA aminoacylation"/>
    <property type="evidence" value="ECO:0007669"/>
    <property type="project" value="InterPro"/>
</dbReference>
<keyword evidence="6 10" id="KW-0648">Protein biosynthesis</keyword>
<evidence type="ECO:0000256" key="5">
    <source>
        <dbReference type="ARBA" id="ARBA00022840"/>
    </source>
</evidence>
<dbReference type="InterPro" id="IPR002306">
    <property type="entry name" value="Trp-tRNA-ligase"/>
</dbReference>
<dbReference type="Proteomes" id="UP000187283">
    <property type="component" value="Unassembled WGS sequence"/>
</dbReference>
<dbReference type="PANTHER" id="PTHR10055">
    <property type="entry name" value="TRYPTOPHANYL-TRNA SYNTHETASE"/>
    <property type="match status" value="1"/>
</dbReference>
<evidence type="ECO:0000313" key="13">
    <source>
        <dbReference type="Proteomes" id="UP000187283"/>
    </source>
</evidence>
<dbReference type="InterPro" id="IPR014729">
    <property type="entry name" value="Rossmann-like_a/b/a_fold"/>
</dbReference>
<organism evidence="12 13">
    <name type="scientific">Smittium culicis</name>
    <dbReference type="NCBI Taxonomy" id="133412"/>
    <lineage>
        <taxon>Eukaryota</taxon>
        <taxon>Fungi</taxon>
        <taxon>Fungi incertae sedis</taxon>
        <taxon>Zoopagomycota</taxon>
        <taxon>Kickxellomycotina</taxon>
        <taxon>Harpellomycetes</taxon>
        <taxon>Harpellales</taxon>
        <taxon>Legeriomycetaceae</taxon>
        <taxon>Smittium</taxon>
    </lineage>
</organism>
<comment type="similarity">
    <text evidence="1 10">Belongs to the class-I aminoacyl-tRNA synthetase family.</text>
</comment>
<comment type="caution">
    <text evidence="12">The sequence shown here is derived from an EMBL/GenBank/DDBJ whole genome shotgun (WGS) entry which is preliminary data.</text>
</comment>
<dbReference type="PRINTS" id="PR01039">
    <property type="entry name" value="TRNASYNTHTRP"/>
</dbReference>
<dbReference type="EMBL" id="LSSN01001317">
    <property type="protein sequence ID" value="OMJ20141.1"/>
    <property type="molecule type" value="Genomic_DNA"/>
</dbReference>
<evidence type="ECO:0000256" key="2">
    <source>
        <dbReference type="ARBA" id="ARBA00013161"/>
    </source>
</evidence>
<dbReference type="Pfam" id="PF00579">
    <property type="entry name" value="tRNA-synt_1b"/>
    <property type="match status" value="1"/>
</dbReference>
<dbReference type="EC" id="6.1.1.2" evidence="2"/>
<proteinExistence type="inferred from homology"/>
<gene>
    <name evidence="12" type="ORF">AYI70_g4298</name>
    <name evidence="11" type="ORF">AYI70_g5977</name>
</gene>
<dbReference type="InterPro" id="IPR002305">
    <property type="entry name" value="aa-tRNA-synth_Ic"/>
</dbReference>
<dbReference type="STRING" id="133412.A0A1R1XZM0"/>
<reference evidence="12 13" key="1">
    <citation type="submission" date="2017-01" db="EMBL/GenBank/DDBJ databases">
        <authorList>
            <person name="Mah S.A."/>
            <person name="Swanson W.J."/>
            <person name="Moy G.W."/>
            <person name="Vacquier V.D."/>
        </authorList>
    </citation>
    <scope>NUCLEOTIDE SEQUENCE [LARGE SCALE GENOMIC DNA]</scope>
    <source>
        <strain evidence="12 13">GSMNP</strain>
    </source>
</reference>
<dbReference type="GO" id="GO:0005737">
    <property type="term" value="C:cytoplasm"/>
    <property type="evidence" value="ECO:0007669"/>
    <property type="project" value="TreeGrafter"/>
</dbReference>